<name>A0A9D4KLK8_DREPO</name>
<evidence type="ECO:0000313" key="2">
    <source>
        <dbReference type="EMBL" id="KAH3842167.1"/>
    </source>
</evidence>
<organism evidence="2 3">
    <name type="scientific">Dreissena polymorpha</name>
    <name type="common">Zebra mussel</name>
    <name type="synonym">Mytilus polymorpha</name>
    <dbReference type="NCBI Taxonomy" id="45954"/>
    <lineage>
        <taxon>Eukaryota</taxon>
        <taxon>Metazoa</taxon>
        <taxon>Spiralia</taxon>
        <taxon>Lophotrochozoa</taxon>
        <taxon>Mollusca</taxon>
        <taxon>Bivalvia</taxon>
        <taxon>Autobranchia</taxon>
        <taxon>Heteroconchia</taxon>
        <taxon>Euheterodonta</taxon>
        <taxon>Imparidentia</taxon>
        <taxon>Neoheterodontei</taxon>
        <taxon>Myida</taxon>
        <taxon>Dreissenoidea</taxon>
        <taxon>Dreissenidae</taxon>
        <taxon>Dreissena</taxon>
    </lineage>
</organism>
<evidence type="ECO:0000313" key="3">
    <source>
        <dbReference type="Proteomes" id="UP000828390"/>
    </source>
</evidence>
<keyword evidence="3" id="KW-1185">Reference proteome</keyword>
<reference evidence="2" key="1">
    <citation type="journal article" date="2019" name="bioRxiv">
        <title>The Genome of the Zebra Mussel, Dreissena polymorpha: A Resource for Invasive Species Research.</title>
        <authorList>
            <person name="McCartney M.A."/>
            <person name="Auch B."/>
            <person name="Kono T."/>
            <person name="Mallez S."/>
            <person name="Zhang Y."/>
            <person name="Obille A."/>
            <person name="Becker A."/>
            <person name="Abrahante J.E."/>
            <person name="Garbe J."/>
            <person name="Badalamenti J.P."/>
            <person name="Herman A."/>
            <person name="Mangelson H."/>
            <person name="Liachko I."/>
            <person name="Sullivan S."/>
            <person name="Sone E.D."/>
            <person name="Koren S."/>
            <person name="Silverstein K.A.T."/>
            <person name="Beckman K.B."/>
            <person name="Gohl D.M."/>
        </authorList>
    </citation>
    <scope>NUCLEOTIDE SEQUENCE</scope>
    <source>
        <strain evidence="2">Duluth1</strain>
        <tissue evidence="2">Whole animal</tissue>
    </source>
</reference>
<feature type="region of interest" description="Disordered" evidence="1">
    <location>
        <begin position="76"/>
        <end position="99"/>
    </location>
</feature>
<feature type="compositionally biased region" description="Polar residues" evidence="1">
    <location>
        <begin position="90"/>
        <end position="99"/>
    </location>
</feature>
<evidence type="ECO:0000256" key="1">
    <source>
        <dbReference type="SAM" id="MobiDB-lite"/>
    </source>
</evidence>
<protein>
    <submittedName>
        <fullName evidence="2">Uncharacterized protein</fullName>
    </submittedName>
</protein>
<sequence>MDAGDKRAEGYVNHIMDTNDDDNGTALHEIRPSGKKNDSHSHAHPLFTMQTEADVAVPHYDAPGIDILSEGNVDVPGQTLPKQKNEGTKPGTQVKQIIA</sequence>
<dbReference type="EMBL" id="JAIWYP010000004">
    <property type="protein sequence ID" value="KAH3842167.1"/>
    <property type="molecule type" value="Genomic_DNA"/>
</dbReference>
<proteinExistence type="predicted"/>
<comment type="caution">
    <text evidence="2">The sequence shown here is derived from an EMBL/GenBank/DDBJ whole genome shotgun (WGS) entry which is preliminary data.</text>
</comment>
<gene>
    <name evidence="2" type="ORF">DPMN_115662</name>
</gene>
<feature type="compositionally biased region" description="Basic and acidic residues" evidence="1">
    <location>
        <begin position="28"/>
        <end position="41"/>
    </location>
</feature>
<reference evidence="2" key="2">
    <citation type="submission" date="2020-11" db="EMBL/GenBank/DDBJ databases">
        <authorList>
            <person name="McCartney M.A."/>
            <person name="Auch B."/>
            <person name="Kono T."/>
            <person name="Mallez S."/>
            <person name="Becker A."/>
            <person name="Gohl D.M."/>
            <person name="Silverstein K.A.T."/>
            <person name="Koren S."/>
            <person name="Bechman K.B."/>
            <person name="Herman A."/>
            <person name="Abrahante J.E."/>
            <person name="Garbe J."/>
        </authorList>
    </citation>
    <scope>NUCLEOTIDE SEQUENCE</scope>
    <source>
        <strain evidence="2">Duluth1</strain>
        <tissue evidence="2">Whole animal</tissue>
    </source>
</reference>
<feature type="region of interest" description="Disordered" evidence="1">
    <location>
        <begin position="1"/>
        <end position="44"/>
    </location>
</feature>
<accession>A0A9D4KLK8</accession>
<dbReference type="AlphaFoldDB" id="A0A9D4KLK8"/>
<dbReference type="Proteomes" id="UP000828390">
    <property type="component" value="Unassembled WGS sequence"/>
</dbReference>